<dbReference type="PANTHER" id="PTHR11034">
    <property type="entry name" value="N-MYC DOWNSTREAM REGULATED"/>
    <property type="match status" value="1"/>
</dbReference>
<dbReference type="InterPro" id="IPR029058">
    <property type="entry name" value="AB_hydrolase_fold"/>
</dbReference>
<gene>
    <name evidence="2" type="primary">SCAMP6_2</name>
    <name evidence="2" type="ORF">Zm00014a_021881</name>
</gene>
<protein>
    <submittedName>
        <fullName evidence="2">Secretory carrier-associated membrane protein 6</fullName>
    </submittedName>
</protein>
<comment type="caution">
    <text evidence="2">The sequence shown here is derived from an EMBL/GenBank/DDBJ whole genome shotgun (WGS) entry which is preliminary data.</text>
</comment>
<reference evidence="2" key="1">
    <citation type="journal article" date="2018" name="Nat. Genet.">
        <title>Extensive intraspecific gene order and gene structural variations between Mo17 and other maize genomes.</title>
        <authorList>
            <person name="Sun S."/>
            <person name="Zhou Y."/>
            <person name="Chen J."/>
            <person name="Shi J."/>
            <person name="Zhao H."/>
            <person name="Zhao H."/>
            <person name="Song W."/>
            <person name="Zhang M."/>
            <person name="Cui Y."/>
            <person name="Dong X."/>
            <person name="Liu H."/>
            <person name="Ma X."/>
            <person name="Jiao Y."/>
            <person name="Wang B."/>
            <person name="Wei X."/>
            <person name="Stein J.C."/>
            <person name="Glaubitz J.C."/>
            <person name="Lu F."/>
            <person name="Yu G."/>
            <person name="Liang C."/>
            <person name="Fengler K."/>
            <person name="Li B."/>
            <person name="Rafalski A."/>
            <person name="Schnable P.S."/>
            <person name="Ware D.H."/>
            <person name="Buckler E.S."/>
            <person name="Lai J."/>
        </authorList>
    </citation>
    <scope>NUCLEOTIDE SEQUENCE [LARGE SCALE GENOMIC DNA]</scope>
    <source>
        <tissue evidence="2">Seedling</tissue>
    </source>
</reference>
<organism evidence="2">
    <name type="scientific">Zea mays</name>
    <name type="common">Maize</name>
    <dbReference type="NCBI Taxonomy" id="4577"/>
    <lineage>
        <taxon>Eukaryota</taxon>
        <taxon>Viridiplantae</taxon>
        <taxon>Streptophyta</taxon>
        <taxon>Embryophyta</taxon>
        <taxon>Tracheophyta</taxon>
        <taxon>Spermatophyta</taxon>
        <taxon>Magnoliopsida</taxon>
        <taxon>Liliopsida</taxon>
        <taxon>Poales</taxon>
        <taxon>Poaceae</taxon>
        <taxon>PACMAD clade</taxon>
        <taxon>Panicoideae</taxon>
        <taxon>Andropogonodae</taxon>
        <taxon>Andropogoneae</taxon>
        <taxon>Tripsacinae</taxon>
        <taxon>Zea</taxon>
    </lineage>
</organism>
<accession>A0A3L6EH81</accession>
<dbReference type="Gene3D" id="3.40.50.1820">
    <property type="entry name" value="alpha/beta hydrolase"/>
    <property type="match status" value="1"/>
</dbReference>
<evidence type="ECO:0000313" key="2">
    <source>
        <dbReference type="EMBL" id="PWZ19843.1"/>
    </source>
</evidence>
<dbReference type="Proteomes" id="UP000251960">
    <property type="component" value="Chromosome 5"/>
</dbReference>
<comment type="similarity">
    <text evidence="1">Belongs to the NDRG family.</text>
</comment>
<dbReference type="Pfam" id="PF03096">
    <property type="entry name" value="Ndr"/>
    <property type="match status" value="1"/>
</dbReference>
<sequence length="289" mass="33019">MVINETLKKEVNELACVFGKAHGGTFVIDHHDANPFDEGSIEDNPFSNGGGGGSKQQYNFRPIEPIKFSGTGRGDTVVDVPLKNMGDINRREETLKNGVDPHLFLHNYCHSSTNCISWEIINEKPMNYRLGPQNFRYETRLIVQYFLRTLAGMSSSSSASNATVALLLQLLLTRMISTDFRKECGHLRSHPLLRLTSLKSDMKLFSLMKRRYDLTKHLKQLQCRILIFVGENSQLNSETVHLTSKLDMRYCALVEVCASRILFTRVHSRNARIRIGQLDVFYWCILSFR</sequence>
<dbReference type="AlphaFoldDB" id="A0A3L6EH81"/>
<proteinExistence type="inferred from homology"/>
<dbReference type="EMBL" id="NCVQ01000006">
    <property type="protein sequence ID" value="PWZ19843.1"/>
    <property type="molecule type" value="Genomic_DNA"/>
</dbReference>
<evidence type="ECO:0000256" key="1">
    <source>
        <dbReference type="ARBA" id="ARBA00005598"/>
    </source>
</evidence>
<dbReference type="InterPro" id="IPR004142">
    <property type="entry name" value="NDRG"/>
</dbReference>
<name>A0A3L6EH81_MAIZE</name>